<feature type="compositionally biased region" description="Low complexity" evidence="1">
    <location>
        <begin position="271"/>
        <end position="287"/>
    </location>
</feature>
<feature type="compositionally biased region" description="Pro residues" evidence="1">
    <location>
        <begin position="402"/>
        <end position="416"/>
    </location>
</feature>
<feature type="compositionally biased region" description="Basic and acidic residues" evidence="1">
    <location>
        <begin position="288"/>
        <end position="297"/>
    </location>
</feature>
<feature type="compositionally biased region" description="Basic and acidic residues" evidence="1">
    <location>
        <begin position="311"/>
        <end position="326"/>
    </location>
</feature>
<feature type="region of interest" description="Disordered" evidence="1">
    <location>
        <begin position="1"/>
        <end position="20"/>
    </location>
</feature>
<feature type="compositionally biased region" description="Low complexity" evidence="1">
    <location>
        <begin position="136"/>
        <end position="148"/>
    </location>
</feature>
<evidence type="ECO:0000313" key="2">
    <source>
        <dbReference type="EMBL" id="TFJ86394.1"/>
    </source>
</evidence>
<organism evidence="2 3">
    <name type="scientific">Nannochloropsis salina CCMP1776</name>
    <dbReference type="NCBI Taxonomy" id="1027361"/>
    <lineage>
        <taxon>Eukaryota</taxon>
        <taxon>Sar</taxon>
        <taxon>Stramenopiles</taxon>
        <taxon>Ochrophyta</taxon>
        <taxon>Eustigmatophyceae</taxon>
        <taxon>Eustigmatales</taxon>
        <taxon>Monodopsidaceae</taxon>
        <taxon>Microchloropsis</taxon>
        <taxon>Microchloropsis salina</taxon>
    </lineage>
</organism>
<reference evidence="2 3" key="1">
    <citation type="submission" date="2019-01" db="EMBL/GenBank/DDBJ databases">
        <title>Nuclear Genome Assembly of the Microalgal Biofuel strain Nannochloropsis salina CCMP1776.</title>
        <authorList>
            <person name="Hovde B."/>
        </authorList>
    </citation>
    <scope>NUCLEOTIDE SEQUENCE [LARGE SCALE GENOMIC DNA]</scope>
    <source>
        <strain evidence="2 3">CCMP1776</strain>
    </source>
</reference>
<keyword evidence="3" id="KW-1185">Reference proteome</keyword>
<feature type="compositionally biased region" description="Basic residues" evidence="1">
    <location>
        <begin position="327"/>
        <end position="339"/>
    </location>
</feature>
<feature type="compositionally biased region" description="Basic and acidic residues" evidence="1">
    <location>
        <begin position="230"/>
        <end position="250"/>
    </location>
</feature>
<dbReference type="Proteomes" id="UP000355283">
    <property type="component" value="Unassembled WGS sequence"/>
</dbReference>
<dbReference type="AlphaFoldDB" id="A0A4D9D5X4"/>
<feature type="compositionally biased region" description="Low complexity" evidence="1">
    <location>
        <begin position="373"/>
        <end position="389"/>
    </location>
</feature>
<sequence>MNTTPWWGSGNMVHQSDSDRKSIDEIEALRRERQEEADATACMRKVWAVLDRRAAIHALAIHLSHDGELDGGEKARECSTIRKIQPCACGRPYIGFDVLPQYLVDALEFSRHNSTPRHLLQHTRGTQGSTAPLGPSPSSWNPVSSGSSRRTREKGWETGRERGGGGGEGSDVGKGREESGREPSSARFISGTRFEGKFCGAEEMEGRGNTTSEEGEKLGGRVARAPALLLDKRKPDEGGVEREEKEERSKGGFKGGEPAGPRSPKGPSSYSLPLFASPSPVSASSFRSRYERGEARGGRWAGELSAGGGKEAGDGPWEGRGEERGKGARKRSGGRRGGGRGRGGSQSGGGPASFPLAIPASIYRQSQLPFIPPSSTSSQKYPSTSSWLPTTPPRPLVHEPRPLCPPASLTPPPSSPAFPIHRPHLNAPAAPPTAVLVSSPSGSTRRPASLSNSLTSPSSPPSLAANVGPTNVASIGRGLGGGEKVEGIGEREDSVGNEWAPPKVLEAKTERRDGARRDARRGKKAGWSGMAGV</sequence>
<protein>
    <submittedName>
        <fullName evidence="2">Uncharacterized protein</fullName>
    </submittedName>
</protein>
<accession>A0A4D9D5X4</accession>
<comment type="caution">
    <text evidence="2">The sequence shown here is derived from an EMBL/GenBank/DDBJ whole genome shotgun (WGS) entry which is preliminary data.</text>
</comment>
<feature type="compositionally biased region" description="Low complexity" evidence="1">
    <location>
        <begin position="447"/>
        <end position="466"/>
    </location>
</feature>
<feature type="region of interest" description="Disordered" evidence="1">
    <location>
        <begin position="116"/>
        <end position="533"/>
    </location>
</feature>
<dbReference type="EMBL" id="SDOX01000009">
    <property type="protein sequence ID" value="TFJ86394.1"/>
    <property type="molecule type" value="Genomic_DNA"/>
</dbReference>
<evidence type="ECO:0000313" key="3">
    <source>
        <dbReference type="Proteomes" id="UP000355283"/>
    </source>
</evidence>
<feature type="compositionally biased region" description="Basic and acidic residues" evidence="1">
    <location>
        <begin position="153"/>
        <end position="163"/>
    </location>
</feature>
<feature type="compositionally biased region" description="Basic and acidic residues" evidence="1">
    <location>
        <begin position="171"/>
        <end position="181"/>
    </location>
</feature>
<feature type="compositionally biased region" description="Basic and acidic residues" evidence="1">
    <location>
        <begin position="505"/>
        <end position="517"/>
    </location>
</feature>
<feature type="compositionally biased region" description="Basic and acidic residues" evidence="1">
    <location>
        <begin position="483"/>
        <end position="494"/>
    </location>
</feature>
<feature type="compositionally biased region" description="Gly residues" evidence="1">
    <location>
        <begin position="340"/>
        <end position="351"/>
    </location>
</feature>
<gene>
    <name evidence="2" type="ORF">NSK_002602</name>
</gene>
<proteinExistence type="predicted"/>
<evidence type="ECO:0000256" key="1">
    <source>
        <dbReference type="SAM" id="MobiDB-lite"/>
    </source>
</evidence>
<name>A0A4D9D5X4_9STRA</name>
<feature type="compositionally biased region" description="Polar residues" evidence="1">
    <location>
        <begin position="436"/>
        <end position="446"/>
    </location>
</feature>